<dbReference type="PANTHER" id="PTHR10177">
    <property type="entry name" value="CYCLINS"/>
    <property type="match status" value="1"/>
</dbReference>
<protein>
    <submittedName>
        <fullName evidence="7">Cyclin N-terminal domain-containing protein</fullName>
    </submittedName>
</protein>
<evidence type="ECO:0000313" key="7">
    <source>
        <dbReference type="WBParaSite" id="Csp11.Scaffold629.g9556.t1"/>
    </source>
</evidence>
<dbReference type="Proteomes" id="UP000095282">
    <property type="component" value="Unplaced"/>
</dbReference>
<comment type="similarity">
    <text evidence="4">Belongs to the cyclin family.</text>
</comment>
<keyword evidence="2 4" id="KW-0195">Cyclin</keyword>
<dbReference type="WBParaSite" id="Csp11.Scaffold629.g9556.t1">
    <property type="protein sequence ID" value="Csp11.Scaffold629.g9556.t1"/>
    <property type="gene ID" value="Csp11.Scaffold629.g9556"/>
</dbReference>
<dbReference type="STRING" id="1561998.A0A1I7UI39"/>
<dbReference type="AlphaFoldDB" id="A0A1I7UI39"/>
<dbReference type="FunFam" id="1.10.472.10:FF:000001">
    <property type="entry name" value="G2/mitotic-specific cyclin"/>
    <property type="match status" value="1"/>
</dbReference>
<dbReference type="PROSITE" id="PS00292">
    <property type="entry name" value="CYCLINS"/>
    <property type="match status" value="1"/>
</dbReference>
<feature type="domain" description="Cyclin-like" evidence="5">
    <location>
        <begin position="7"/>
        <end position="91"/>
    </location>
</feature>
<dbReference type="GO" id="GO:0051301">
    <property type="term" value="P:cell division"/>
    <property type="evidence" value="ECO:0007669"/>
    <property type="project" value="UniProtKB-KW"/>
</dbReference>
<dbReference type="InterPro" id="IPR013763">
    <property type="entry name" value="Cyclin-like_dom"/>
</dbReference>
<keyword evidence="1" id="KW-0132">Cell division</keyword>
<dbReference type="GO" id="GO:0044772">
    <property type="term" value="P:mitotic cell cycle phase transition"/>
    <property type="evidence" value="ECO:0007669"/>
    <property type="project" value="InterPro"/>
</dbReference>
<dbReference type="InterPro" id="IPR036915">
    <property type="entry name" value="Cyclin-like_sf"/>
</dbReference>
<name>A0A1I7UI39_9PELO</name>
<dbReference type="Gene3D" id="1.10.472.10">
    <property type="entry name" value="Cyclin-like"/>
    <property type="match status" value="2"/>
</dbReference>
<evidence type="ECO:0000256" key="1">
    <source>
        <dbReference type="ARBA" id="ARBA00022618"/>
    </source>
</evidence>
<dbReference type="InterPro" id="IPR004367">
    <property type="entry name" value="Cyclin_C-dom"/>
</dbReference>
<evidence type="ECO:0000256" key="2">
    <source>
        <dbReference type="ARBA" id="ARBA00023127"/>
    </source>
</evidence>
<dbReference type="eggNOG" id="KOG0653">
    <property type="taxonomic scope" value="Eukaryota"/>
</dbReference>
<dbReference type="SMART" id="SM00385">
    <property type="entry name" value="CYCLIN"/>
    <property type="match status" value="1"/>
</dbReference>
<evidence type="ECO:0000256" key="3">
    <source>
        <dbReference type="ARBA" id="ARBA00023306"/>
    </source>
</evidence>
<dbReference type="SUPFAM" id="SSF47954">
    <property type="entry name" value="Cyclin-like"/>
    <property type="match status" value="2"/>
</dbReference>
<dbReference type="PIRSF" id="PIRSF001771">
    <property type="entry name" value="Cyclin_A_B_D_E"/>
    <property type="match status" value="1"/>
</dbReference>
<evidence type="ECO:0000256" key="4">
    <source>
        <dbReference type="RuleBase" id="RU000383"/>
    </source>
</evidence>
<dbReference type="InterPro" id="IPR048258">
    <property type="entry name" value="Cyclins_cyclin-box"/>
</dbReference>
<dbReference type="InterPro" id="IPR046965">
    <property type="entry name" value="Cyclin_A/B-like"/>
</dbReference>
<dbReference type="InterPro" id="IPR039361">
    <property type="entry name" value="Cyclin"/>
</dbReference>
<keyword evidence="3" id="KW-0131">Cell cycle</keyword>
<organism evidence="6 7">
    <name type="scientific">Caenorhabditis tropicalis</name>
    <dbReference type="NCBI Taxonomy" id="1561998"/>
    <lineage>
        <taxon>Eukaryota</taxon>
        <taxon>Metazoa</taxon>
        <taxon>Ecdysozoa</taxon>
        <taxon>Nematoda</taxon>
        <taxon>Chromadorea</taxon>
        <taxon>Rhabditida</taxon>
        <taxon>Rhabditina</taxon>
        <taxon>Rhabditomorpha</taxon>
        <taxon>Rhabditoidea</taxon>
        <taxon>Rhabditidae</taxon>
        <taxon>Peloderinae</taxon>
        <taxon>Caenorhabditis</taxon>
    </lineage>
</organism>
<accession>A0A1I7UI39</accession>
<dbReference type="GO" id="GO:0016538">
    <property type="term" value="F:cyclin-dependent protein serine/threonine kinase regulator activity"/>
    <property type="evidence" value="ECO:0007669"/>
    <property type="project" value="InterPro"/>
</dbReference>
<reference evidence="7" key="1">
    <citation type="submission" date="2016-11" db="UniProtKB">
        <authorList>
            <consortium name="WormBaseParasite"/>
        </authorList>
    </citation>
    <scope>IDENTIFICATION</scope>
</reference>
<sequence length="242" mass="27649">MRRILVDWLVQAHSMLGLSPETLHLAISIVDRFLELRIIEKEKLQILGISALFLSSKYEEIHVPSSQEYECVAGNEITKNDILEMEKSILCRLQFDISAPSTLIFSQIIGNFVMKNSQKSTKIIAKLSILFGELSLMDATLTTISNATIGCATWILAMKVTMDGEEEEEEWKRMERIILKHVGTKKTEMRGVVEQLARAVHRNFRNARLFAIRKKYETNQYGKASGLLTDDVLKRIEQIGYQ</sequence>
<proteinExistence type="inferred from homology"/>
<evidence type="ECO:0000313" key="6">
    <source>
        <dbReference type="Proteomes" id="UP000095282"/>
    </source>
</evidence>
<dbReference type="Pfam" id="PF00134">
    <property type="entry name" value="Cyclin_N"/>
    <property type="match status" value="1"/>
</dbReference>
<dbReference type="InterPro" id="IPR006671">
    <property type="entry name" value="Cyclin_N"/>
</dbReference>
<evidence type="ECO:0000259" key="5">
    <source>
        <dbReference type="SMART" id="SM00385"/>
    </source>
</evidence>
<dbReference type="Pfam" id="PF02984">
    <property type="entry name" value="Cyclin_C"/>
    <property type="match status" value="1"/>
</dbReference>
<keyword evidence="6" id="KW-1185">Reference proteome</keyword>